<evidence type="ECO:0000313" key="3">
    <source>
        <dbReference type="Proteomes" id="UP000747399"/>
    </source>
</evidence>
<evidence type="ECO:0000313" key="2">
    <source>
        <dbReference type="EMBL" id="GIL64699.1"/>
    </source>
</evidence>
<evidence type="ECO:0000256" key="1">
    <source>
        <dbReference type="SAM" id="MobiDB-lite"/>
    </source>
</evidence>
<comment type="caution">
    <text evidence="2">The sequence shown here is derived from an EMBL/GenBank/DDBJ whole genome shotgun (WGS) entry which is preliminary data.</text>
</comment>
<dbReference type="Proteomes" id="UP000747399">
    <property type="component" value="Unassembled WGS sequence"/>
</dbReference>
<accession>A0A8J4BPJ4</accession>
<protein>
    <submittedName>
        <fullName evidence="2">Uncharacterized protein</fullName>
    </submittedName>
</protein>
<reference evidence="2" key="1">
    <citation type="journal article" date="2021" name="Proc. Natl. Acad. Sci. U.S.A.">
        <title>Three genomes in the algal genus Volvox reveal the fate of a haploid sex-determining region after a transition to homothallism.</title>
        <authorList>
            <person name="Yamamoto K."/>
            <person name="Hamaji T."/>
            <person name="Kawai-Toyooka H."/>
            <person name="Matsuzaki R."/>
            <person name="Takahashi F."/>
            <person name="Nishimura Y."/>
            <person name="Kawachi M."/>
            <person name="Noguchi H."/>
            <person name="Minakuchi Y."/>
            <person name="Umen J.G."/>
            <person name="Toyoda A."/>
            <person name="Nozaki H."/>
        </authorList>
    </citation>
    <scope>NUCLEOTIDE SEQUENCE</scope>
    <source>
        <strain evidence="2">NIES-3780</strain>
    </source>
</reference>
<gene>
    <name evidence="2" type="ORF">Vafri_18553</name>
</gene>
<name>A0A8J4BPJ4_9CHLO</name>
<sequence>MASCFCFTWCNHYYMGHRASRPLGHWPRGGPLPIYKVMTLFGPWYSGTSSTGPDGSAPFDRGLQNATGGWSGGRRRVDGGGGWAYYMSSAAAAPRAVEVAVGVTVAVASEELKKGPFPSAG</sequence>
<proteinExistence type="predicted"/>
<organism evidence="2 3">
    <name type="scientific">Volvox africanus</name>
    <dbReference type="NCBI Taxonomy" id="51714"/>
    <lineage>
        <taxon>Eukaryota</taxon>
        <taxon>Viridiplantae</taxon>
        <taxon>Chlorophyta</taxon>
        <taxon>core chlorophytes</taxon>
        <taxon>Chlorophyceae</taxon>
        <taxon>CS clade</taxon>
        <taxon>Chlamydomonadales</taxon>
        <taxon>Volvocaceae</taxon>
        <taxon>Volvox</taxon>
    </lineage>
</organism>
<dbReference type="EMBL" id="BNCO01000069">
    <property type="protein sequence ID" value="GIL64699.1"/>
    <property type="molecule type" value="Genomic_DNA"/>
</dbReference>
<dbReference type="AlphaFoldDB" id="A0A8J4BPJ4"/>
<keyword evidence="3" id="KW-1185">Reference proteome</keyword>
<feature type="region of interest" description="Disordered" evidence="1">
    <location>
        <begin position="52"/>
        <end position="74"/>
    </location>
</feature>